<sequence>MLFRKHNRKTVPGLNTSSTADISFMLLILFLVTTSMDVDKGLSHQLPPIDKTKKEQQMVDSRHIMIFRITENNKFVLDEKPIPLSQIKPRVKEFVQRNEKKHIIQLEANRKSAYNSYFQLQNEIISAYNILRNQRAARTFGKTYELCSPEQQAQINNEIPIRISEVYEPSTNETSKGGNPKQ</sequence>
<reference evidence="8 9" key="1">
    <citation type="submission" date="2011-12" db="EMBL/GenBank/DDBJ databases">
        <title>The Genome Sequence of Prevotella micans F0438.</title>
        <authorList>
            <consortium name="The Broad Institute Genome Sequencing Platform"/>
            <person name="Earl A."/>
            <person name="Ward D."/>
            <person name="Feldgarden M."/>
            <person name="Gevers D."/>
            <person name="Izard J."/>
            <person name="Baranova O.V."/>
            <person name="Blanton J.M."/>
            <person name="Wade W.G."/>
            <person name="Dewhirst F.E."/>
            <person name="Young S.K."/>
            <person name="Zeng Q."/>
            <person name="Gargeya S."/>
            <person name="Fitzgerald M."/>
            <person name="Haas B."/>
            <person name="Abouelleil A."/>
            <person name="Alvarado L."/>
            <person name="Arachchi H.M."/>
            <person name="Berlin A."/>
            <person name="Chapman S.B."/>
            <person name="Gearin G."/>
            <person name="Goldberg J."/>
            <person name="Griggs A."/>
            <person name="Gujja S."/>
            <person name="Hansen M."/>
            <person name="Heiman D."/>
            <person name="Howarth C."/>
            <person name="Larimer J."/>
            <person name="Lui A."/>
            <person name="MacDonald P.J.P."/>
            <person name="McCowen C."/>
            <person name="Montmayeur A."/>
            <person name="Murphy C."/>
            <person name="Neiman D."/>
            <person name="Pearson M."/>
            <person name="Priest M."/>
            <person name="Roberts A."/>
            <person name="Saif S."/>
            <person name="Shea T."/>
            <person name="Sisk P."/>
            <person name="Stolte C."/>
            <person name="Sykes S."/>
            <person name="Wortman J."/>
            <person name="Nusbaum C."/>
            <person name="Birren B."/>
        </authorList>
    </citation>
    <scope>NUCLEOTIDE SEQUENCE [LARGE SCALE GENOMIC DNA]</scope>
    <source>
        <strain evidence="8 9">F0438</strain>
    </source>
</reference>
<dbReference type="Pfam" id="PF02472">
    <property type="entry name" value="ExbD"/>
    <property type="match status" value="1"/>
</dbReference>
<keyword evidence="5" id="KW-1133">Transmembrane helix</keyword>
<accession>H1Q365</accession>
<dbReference type="STRING" id="883158.HMPREF9140_01353"/>
<evidence type="ECO:0000256" key="5">
    <source>
        <dbReference type="ARBA" id="ARBA00022989"/>
    </source>
</evidence>
<comment type="subcellular location">
    <subcellularLocation>
        <location evidence="1">Cell membrane</location>
        <topology evidence="1">Single-pass membrane protein</topology>
    </subcellularLocation>
    <subcellularLocation>
        <location evidence="7">Cell membrane</location>
        <topology evidence="7">Single-pass type II membrane protein</topology>
    </subcellularLocation>
</comment>
<evidence type="ECO:0000256" key="4">
    <source>
        <dbReference type="ARBA" id="ARBA00022692"/>
    </source>
</evidence>
<dbReference type="RefSeq" id="WP_006952777.1">
    <property type="nucleotide sequence ID" value="NZ_JH594522.1"/>
</dbReference>
<dbReference type="AlphaFoldDB" id="H1Q365"/>
<keyword evidence="7" id="KW-0653">Protein transport</keyword>
<protein>
    <recommendedName>
        <fullName evidence="10">Biopolymer transporter ExbD</fullName>
    </recommendedName>
</protein>
<dbReference type="Proteomes" id="UP000016023">
    <property type="component" value="Unassembled WGS sequence"/>
</dbReference>
<dbReference type="HOGENOM" id="CLU_114443_1_0_10"/>
<keyword evidence="3" id="KW-1003">Cell membrane</keyword>
<dbReference type="InterPro" id="IPR003400">
    <property type="entry name" value="ExbD"/>
</dbReference>
<dbReference type="PANTHER" id="PTHR30558">
    <property type="entry name" value="EXBD MEMBRANE COMPONENT OF PMF-DRIVEN MACROMOLECULE IMPORT SYSTEM"/>
    <property type="match status" value="1"/>
</dbReference>
<organism evidence="8 9">
    <name type="scientific">Prevotella micans F0438</name>
    <dbReference type="NCBI Taxonomy" id="883158"/>
    <lineage>
        <taxon>Bacteria</taxon>
        <taxon>Pseudomonadati</taxon>
        <taxon>Bacteroidota</taxon>
        <taxon>Bacteroidia</taxon>
        <taxon>Bacteroidales</taxon>
        <taxon>Prevotellaceae</taxon>
        <taxon>Prevotella</taxon>
    </lineage>
</organism>
<keyword evidence="9" id="KW-1185">Reference proteome</keyword>
<name>H1Q365_9BACT</name>
<keyword evidence="6" id="KW-0472">Membrane</keyword>
<dbReference type="PATRIC" id="fig|883158.3.peg.1352"/>
<gene>
    <name evidence="8" type="ORF">HMPREF9140_01353</name>
</gene>
<keyword evidence="4 7" id="KW-0812">Transmembrane</keyword>
<dbReference type="PANTHER" id="PTHR30558:SF3">
    <property type="entry name" value="BIOPOLYMER TRANSPORT PROTEIN EXBD-RELATED"/>
    <property type="match status" value="1"/>
</dbReference>
<evidence type="ECO:0000313" key="8">
    <source>
        <dbReference type="EMBL" id="EHO69479.1"/>
    </source>
</evidence>
<dbReference type="eggNOG" id="COG0848">
    <property type="taxonomic scope" value="Bacteria"/>
</dbReference>
<evidence type="ECO:0000256" key="3">
    <source>
        <dbReference type="ARBA" id="ARBA00022475"/>
    </source>
</evidence>
<evidence type="ECO:0000256" key="2">
    <source>
        <dbReference type="ARBA" id="ARBA00005811"/>
    </source>
</evidence>
<comment type="caution">
    <text evidence="8">The sequence shown here is derived from an EMBL/GenBank/DDBJ whole genome shotgun (WGS) entry which is preliminary data.</text>
</comment>
<dbReference type="EMBL" id="AGWK01000037">
    <property type="protein sequence ID" value="EHO69479.1"/>
    <property type="molecule type" value="Genomic_DNA"/>
</dbReference>
<keyword evidence="7" id="KW-0813">Transport</keyword>
<evidence type="ECO:0000256" key="1">
    <source>
        <dbReference type="ARBA" id="ARBA00004162"/>
    </source>
</evidence>
<proteinExistence type="inferred from homology"/>
<dbReference type="GO" id="GO:0015031">
    <property type="term" value="P:protein transport"/>
    <property type="evidence" value="ECO:0007669"/>
    <property type="project" value="UniProtKB-KW"/>
</dbReference>
<comment type="similarity">
    <text evidence="2 7">Belongs to the ExbD/TolR family.</text>
</comment>
<evidence type="ECO:0000256" key="7">
    <source>
        <dbReference type="RuleBase" id="RU003879"/>
    </source>
</evidence>
<dbReference type="GO" id="GO:0022857">
    <property type="term" value="F:transmembrane transporter activity"/>
    <property type="evidence" value="ECO:0007669"/>
    <property type="project" value="InterPro"/>
</dbReference>
<evidence type="ECO:0000313" key="9">
    <source>
        <dbReference type="Proteomes" id="UP000016023"/>
    </source>
</evidence>
<evidence type="ECO:0000256" key="6">
    <source>
        <dbReference type="ARBA" id="ARBA00023136"/>
    </source>
</evidence>
<dbReference type="GO" id="GO:0005886">
    <property type="term" value="C:plasma membrane"/>
    <property type="evidence" value="ECO:0007669"/>
    <property type="project" value="UniProtKB-SubCell"/>
</dbReference>
<evidence type="ECO:0008006" key="10">
    <source>
        <dbReference type="Google" id="ProtNLM"/>
    </source>
</evidence>